<dbReference type="CDD" id="cd15904">
    <property type="entry name" value="TSPO_MBR"/>
    <property type="match status" value="1"/>
</dbReference>
<organism evidence="7 8">
    <name type="scientific">Rhodohalobacter sulfatireducens</name>
    <dbReference type="NCBI Taxonomy" id="2911366"/>
    <lineage>
        <taxon>Bacteria</taxon>
        <taxon>Pseudomonadati</taxon>
        <taxon>Balneolota</taxon>
        <taxon>Balneolia</taxon>
        <taxon>Balneolales</taxon>
        <taxon>Balneolaceae</taxon>
        <taxon>Rhodohalobacter</taxon>
    </lineage>
</organism>
<sequence>MNIKEKRSAFTKVIGLILWIGICYLVAWTGTLVSPGIASAEWYNALNKPSWNPPSWLFGPVWTTLYTLMGIAAWLVWKRFGFRHAKAALVAFLVQLLLNGLWSQLFFGLKAPGWAFLEIFFLLTAISVTIYLFSMKDKIAAWLMSPYLLWVGFATVLNGTIWWIN</sequence>
<reference evidence="7" key="1">
    <citation type="submission" date="2022-01" db="EMBL/GenBank/DDBJ databases">
        <authorList>
            <person name="Wang Y."/>
        </authorList>
    </citation>
    <scope>NUCLEOTIDE SEQUENCE</scope>
    <source>
        <strain evidence="7">WB101</strain>
    </source>
</reference>
<dbReference type="PIRSF" id="PIRSF005859">
    <property type="entry name" value="PBR"/>
    <property type="match status" value="1"/>
</dbReference>
<gene>
    <name evidence="7" type="ORF">L6773_08530</name>
</gene>
<keyword evidence="3 6" id="KW-0812">Transmembrane</keyword>
<dbReference type="RefSeq" id="WP_237853447.1">
    <property type="nucleotide sequence ID" value="NZ_JAKLWS010000008.1"/>
</dbReference>
<proteinExistence type="inferred from homology"/>
<dbReference type="EMBL" id="JAKLWS010000008">
    <property type="protein sequence ID" value="MCG2588607.1"/>
    <property type="molecule type" value="Genomic_DNA"/>
</dbReference>
<dbReference type="InterPro" id="IPR038330">
    <property type="entry name" value="TspO/MBR-related_sf"/>
</dbReference>
<dbReference type="Pfam" id="PF03073">
    <property type="entry name" value="TspO_MBR"/>
    <property type="match status" value="1"/>
</dbReference>
<protein>
    <submittedName>
        <fullName evidence="7">Tryptophan-rich sensory protein</fullName>
    </submittedName>
</protein>
<name>A0ABS9KCQ4_9BACT</name>
<feature type="transmembrane region" description="Helical" evidence="6">
    <location>
        <begin position="89"/>
        <end position="107"/>
    </location>
</feature>
<evidence type="ECO:0000256" key="3">
    <source>
        <dbReference type="ARBA" id="ARBA00022692"/>
    </source>
</evidence>
<comment type="similarity">
    <text evidence="2">Belongs to the TspO/BZRP family.</text>
</comment>
<evidence type="ECO:0000256" key="2">
    <source>
        <dbReference type="ARBA" id="ARBA00007524"/>
    </source>
</evidence>
<evidence type="ECO:0000256" key="4">
    <source>
        <dbReference type="ARBA" id="ARBA00022989"/>
    </source>
</evidence>
<dbReference type="PANTHER" id="PTHR10057:SF0">
    <property type="entry name" value="TRANSLOCATOR PROTEIN"/>
    <property type="match status" value="1"/>
</dbReference>
<feature type="transmembrane region" description="Helical" evidence="6">
    <location>
        <begin position="140"/>
        <end position="164"/>
    </location>
</feature>
<reference evidence="7" key="2">
    <citation type="submission" date="2024-05" db="EMBL/GenBank/DDBJ databases">
        <title>Rhodohalobacter halophilus gen. nov., sp. nov., a moderately halophilic member of the family Balneolaceae.</title>
        <authorList>
            <person name="Xia J."/>
        </authorList>
    </citation>
    <scope>NUCLEOTIDE SEQUENCE</scope>
    <source>
        <strain evidence="7">WB101</strain>
    </source>
</reference>
<evidence type="ECO:0000256" key="1">
    <source>
        <dbReference type="ARBA" id="ARBA00004141"/>
    </source>
</evidence>
<comment type="caution">
    <text evidence="7">The sequence shown here is derived from an EMBL/GenBank/DDBJ whole genome shotgun (WGS) entry which is preliminary data.</text>
</comment>
<dbReference type="Gene3D" id="1.20.1260.100">
    <property type="entry name" value="TspO/MBR protein"/>
    <property type="match status" value="1"/>
</dbReference>
<feature type="transmembrane region" description="Helical" evidence="6">
    <location>
        <begin position="113"/>
        <end position="133"/>
    </location>
</feature>
<keyword evidence="8" id="KW-1185">Reference proteome</keyword>
<evidence type="ECO:0000256" key="5">
    <source>
        <dbReference type="ARBA" id="ARBA00023136"/>
    </source>
</evidence>
<accession>A0ABS9KCQ4</accession>
<dbReference type="InterPro" id="IPR004307">
    <property type="entry name" value="TspO_MBR"/>
</dbReference>
<keyword evidence="4 6" id="KW-1133">Transmembrane helix</keyword>
<evidence type="ECO:0000313" key="7">
    <source>
        <dbReference type="EMBL" id="MCG2588607.1"/>
    </source>
</evidence>
<feature type="transmembrane region" description="Helical" evidence="6">
    <location>
        <begin position="57"/>
        <end position="77"/>
    </location>
</feature>
<dbReference type="PANTHER" id="PTHR10057">
    <property type="entry name" value="PERIPHERAL-TYPE BENZODIAZEPINE RECEPTOR"/>
    <property type="match status" value="1"/>
</dbReference>
<keyword evidence="5 6" id="KW-0472">Membrane</keyword>
<evidence type="ECO:0000313" key="8">
    <source>
        <dbReference type="Proteomes" id="UP001165366"/>
    </source>
</evidence>
<comment type="subcellular location">
    <subcellularLocation>
        <location evidence="1">Membrane</location>
        <topology evidence="1">Multi-pass membrane protein</topology>
    </subcellularLocation>
</comment>
<dbReference type="Proteomes" id="UP001165366">
    <property type="component" value="Unassembled WGS sequence"/>
</dbReference>
<feature type="transmembrane region" description="Helical" evidence="6">
    <location>
        <begin position="12"/>
        <end position="37"/>
    </location>
</feature>
<evidence type="ECO:0000256" key="6">
    <source>
        <dbReference type="SAM" id="Phobius"/>
    </source>
</evidence>